<dbReference type="PANTHER" id="PTHR46268:SF6">
    <property type="entry name" value="UNIVERSAL STRESS PROTEIN UP12"/>
    <property type="match status" value="1"/>
</dbReference>
<evidence type="ECO:0000313" key="3">
    <source>
        <dbReference type="EMBL" id="TWH73117.1"/>
    </source>
</evidence>
<dbReference type="InterPro" id="IPR014729">
    <property type="entry name" value="Rossmann-like_a/b/a_fold"/>
</dbReference>
<evidence type="ECO:0000256" key="1">
    <source>
        <dbReference type="ARBA" id="ARBA00008791"/>
    </source>
</evidence>
<gene>
    <name evidence="3" type="ORF">JD78_01640</name>
</gene>
<organism evidence="3 4">
    <name type="scientific">Modestobacter roseus</name>
    <dbReference type="NCBI Taxonomy" id="1181884"/>
    <lineage>
        <taxon>Bacteria</taxon>
        <taxon>Bacillati</taxon>
        <taxon>Actinomycetota</taxon>
        <taxon>Actinomycetes</taxon>
        <taxon>Geodermatophilales</taxon>
        <taxon>Geodermatophilaceae</taxon>
        <taxon>Modestobacter</taxon>
    </lineage>
</organism>
<dbReference type="RefSeq" id="WP_166521072.1">
    <property type="nucleotide sequence ID" value="NZ_ML762503.1"/>
</dbReference>
<proteinExistence type="inferred from homology"/>
<protein>
    <submittedName>
        <fullName evidence="3">Universal stress protein family protein</fullName>
    </submittedName>
</protein>
<comment type="caution">
    <text evidence="3">The sequence shown here is derived from an EMBL/GenBank/DDBJ whole genome shotgun (WGS) entry which is preliminary data.</text>
</comment>
<accession>A0A562IQ24</accession>
<keyword evidence="4" id="KW-1185">Reference proteome</keyword>
<dbReference type="Proteomes" id="UP000321490">
    <property type="component" value="Unassembled WGS sequence"/>
</dbReference>
<feature type="domain" description="UspA" evidence="2">
    <location>
        <begin position="158"/>
        <end position="290"/>
    </location>
</feature>
<dbReference type="SUPFAM" id="SSF52402">
    <property type="entry name" value="Adenine nucleotide alpha hydrolases-like"/>
    <property type="match status" value="2"/>
</dbReference>
<evidence type="ECO:0000259" key="2">
    <source>
        <dbReference type="Pfam" id="PF00582"/>
    </source>
</evidence>
<sequence>MHPQSTAPVVAGVDGSVPAAEAARAAAAEAGRRGAPLHLVRAFSWPATQPAGLPAGVDARAAARRSAAADLERLRASLGGRLPGDQVRAELVDGTAADVLRAASASASLVVVGAVGLTWGATSLGTSLGTVAEEVVATSAAPVLVHRRTGGGLPCHGVVAGVDGEPGTVDVLAAAAREAIDRGEPLEVVHAWRQLTDDAVRSLRWRLDPDATDRSERAGVEAAVAELRTAHPELEVEAVVVPGRAGQVLVGRSQGASLVVIGRPTPVPDTLNATVHSVVHRAPTAVLVVPVPAVPREARSPLTAAGRSRQG</sequence>
<reference evidence="3 4" key="1">
    <citation type="submission" date="2019-07" db="EMBL/GenBank/DDBJ databases">
        <title>R&amp;d 2014.</title>
        <authorList>
            <person name="Klenk H.-P."/>
        </authorList>
    </citation>
    <scope>NUCLEOTIDE SEQUENCE [LARGE SCALE GENOMIC DNA]</scope>
    <source>
        <strain evidence="3 4">DSM 45764</strain>
    </source>
</reference>
<comment type="similarity">
    <text evidence="1">Belongs to the universal stress protein A family.</text>
</comment>
<dbReference type="Gene3D" id="3.40.50.620">
    <property type="entry name" value="HUPs"/>
    <property type="match status" value="2"/>
</dbReference>
<name>A0A562IQ24_9ACTN</name>
<dbReference type="Pfam" id="PF00582">
    <property type="entry name" value="Usp"/>
    <property type="match status" value="2"/>
</dbReference>
<dbReference type="InterPro" id="IPR006016">
    <property type="entry name" value="UspA"/>
</dbReference>
<feature type="domain" description="UspA" evidence="2">
    <location>
        <begin position="9"/>
        <end position="145"/>
    </location>
</feature>
<dbReference type="EMBL" id="VLKF01000001">
    <property type="protein sequence ID" value="TWH73117.1"/>
    <property type="molecule type" value="Genomic_DNA"/>
</dbReference>
<dbReference type="PANTHER" id="PTHR46268">
    <property type="entry name" value="STRESS RESPONSE PROTEIN NHAX"/>
    <property type="match status" value="1"/>
</dbReference>
<evidence type="ECO:0000313" key="4">
    <source>
        <dbReference type="Proteomes" id="UP000321490"/>
    </source>
</evidence>
<dbReference type="AlphaFoldDB" id="A0A562IQ24"/>